<sequence length="165" mass="19602">MSLSTLVTPRIGVQRIMLIRMAHAAAPKPAAKQIEVPSNIPGFFKYERDYSRDKRYSNPQKLGDTPMRFLFRRLGHAYELYPLFFLTGAWFVIFCYACYISFEKIEVWLDRSQEKAPWDWERIRNDYWKKPTLAFDASNVSHKRLEIMEKLQDEMVEAAKRRGTR</sequence>
<organism evidence="1 2">
    <name type="scientific">Panagrolaimus sp. JU765</name>
    <dbReference type="NCBI Taxonomy" id="591449"/>
    <lineage>
        <taxon>Eukaryota</taxon>
        <taxon>Metazoa</taxon>
        <taxon>Ecdysozoa</taxon>
        <taxon>Nematoda</taxon>
        <taxon>Chromadorea</taxon>
        <taxon>Rhabditida</taxon>
        <taxon>Tylenchina</taxon>
        <taxon>Panagrolaimomorpha</taxon>
        <taxon>Panagrolaimoidea</taxon>
        <taxon>Panagrolaimidae</taxon>
        <taxon>Panagrolaimus</taxon>
    </lineage>
</organism>
<dbReference type="Proteomes" id="UP000887576">
    <property type="component" value="Unplaced"/>
</dbReference>
<evidence type="ECO:0000313" key="2">
    <source>
        <dbReference type="WBParaSite" id="JU765_v2.g19492.t1"/>
    </source>
</evidence>
<evidence type="ECO:0000313" key="1">
    <source>
        <dbReference type="Proteomes" id="UP000887576"/>
    </source>
</evidence>
<dbReference type="WBParaSite" id="JU765_v2.g19492.t1">
    <property type="protein sequence ID" value="JU765_v2.g19492.t1"/>
    <property type="gene ID" value="JU765_v2.g19492"/>
</dbReference>
<name>A0AC34QUS5_9BILA</name>
<reference evidence="2" key="1">
    <citation type="submission" date="2022-11" db="UniProtKB">
        <authorList>
            <consortium name="WormBaseParasite"/>
        </authorList>
    </citation>
    <scope>IDENTIFICATION</scope>
</reference>
<proteinExistence type="predicted"/>
<protein>
    <submittedName>
        <fullName evidence="2">Uncharacterized protein</fullName>
    </submittedName>
</protein>
<accession>A0AC34QUS5</accession>